<dbReference type="InterPro" id="IPR018030">
    <property type="entry name" value="Fimbrial_membr_usher_CS"/>
</dbReference>
<keyword evidence="5 9" id="KW-0812">Transmembrane</keyword>
<evidence type="ECO:0000259" key="12">
    <source>
        <dbReference type="Pfam" id="PF13954"/>
    </source>
</evidence>
<dbReference type="SUPFAM" id="SSF141729">
    <property type="entry name" value="FimD N-terminal domain-like"/>
    <property type="match status" value="1"/>
</dbReference>
<dbReference type="Pfam" id="PF00577">
    <property type="entry name" value="Usher"/>
    <property type="match status" value="1"/>
</dbReference>
<keyword evidence="14" id="KW-1185">Reference proteome</keyword>
<feature type="chain" id="PRO_5017413826" evidence="10">
    <location>
        <begin position="22"/>
        <end position="865"/>
    </location>
</feature>
<keyword evidence="4" id="KW-1134">Transmembrane beta strand</keyword>
<dbReference type="Proteomes" id="UP000282388">
    <property type="component" value="Unassembled WGS sequence"/>
</dbReference>
<evidence type="ECO:0000256" key="10">
    <source>
        <dbReference type="SAM" id="SignalP"/>
    </source>
</evidence>
<dbReference type="GO" id="GO:0009297">
    <property type="term" value="P:pilus assembly"/>
    <property type="evidence" value="ECO:0007669"/>
    <property type="project" value="InterPro"/>
</dbReference>
<dbReference type="OrthoDB" id="6554712at2"/>
<keyword evidence="9" id="KW-1029">Fimbrium biogenesis</keyword>
<dbReference type="PANTHER" id="PTHR30451:SF5">
    <property type="entry name" value="SLR0019 PROTEIN"/>
    <property type="match status" value="1"/>
</dbReference>
<feature type="domain" description="PapC N-terminal" evidence="12">
    <location>
        <begin position="61"/>
        <end position="202"/>
    </location>
</feature>
<gene>
    <name evidence="13" type="ORF">D7V32_16235</name>
</gene>
<organism evidence="13 14">
    <name type="scientific">Acinetobacter tianfuensis</name>
    <dbReference type="NCBI Taxonomy" id="2419603"/>
    <lineage>
        <taxon>Bacteria</taxon>
        <taxon>Pseudomonadati</taxon>
        <taxon>Pseudomonadota</taxon>
        <taxon>Gammaproteobacteria</taxon>
        <taxon>Moraxellales</taxon>
        <taxon>Moraxellaceae</taxon>
        <taxon>Acinetobacter</taxon>
    </lineage>
</organism>
<keyword evidence="3 9" id="KW-0813">Transport</keyword>
<sequence>MKNFKYNVLYILMFMPVVSHSNNIAATKDPQGSVNKVKISNSLDVNEIEKTQVLDASNFAYFNPSSLYGQDNRNINLDSFKSKSTIQEGTYYVQLNINKLKVTDTKVRFIKKKNDQAAFLCLDKDLLNYLDLDEKVLSKLPDDECLSINDIHKNAYYDMDSSKLVLNLYVPQAIKNEHPEGYINPKLFDEGVNSGFISYNYNTFHNDDRTTQYLGVSGGVNFNGWYFRHQGNFDSNDSGLGGYTSYENVLHTDILPIYSRLSLGQFNTQNYQLDSLPIVGVQIASDQTMLPWSQQIYSPVIENVANSNAVVKVFQNGVKIYEKTVPAGPFKLTDLGSIGSGDLIVEIEENSGERKTYTVPVQQNVYMIKPGRYNYSASIGNYHFLNKTTNDLISQLNYGYGLNNNLTLLSGINLSENYNSLLFGAAINSGIGGINLKFSSSQAKVFSEKFNGEQYNFDYRYNFDKYDFSVFLNALHQSKSYLTVSNTFSRLNYEYLTDSEQNNYRITNNLKDQISINFMKNKFLNNSSNFSFGYSKNTYWDSAKDAEQFNISYSNLWNKIGYTLGYSQTDYSSFNEDDKTFYLSFSLPLDWRKSKLFLTSNIQTTQNDNDFTTGNVNVSGSLGELNNFNFGAGILSTYYHDHAETSIQANANYLLPKVSLGATVFATDDKQQYSFSAKGALVAHKYGITPVNTLADTYTIVHVENGGGARLNNAWGVKLDRFGNAIYPTSSAYSENDISVNPQDLPIDVVLESNQIKVIPRKYSSTLAVFNAKQTSNILLRIMVKNSVKLPIGSQVLKSDGTVLGMMGQSNQVILENRNDVFEQPLKVLWGTEMNQSCEIDPIPPLKAKPIRKNYHFEILNVECH</sequence>
<dbReference type="Gene3D" id="2.60.40.3110">
    <property type="match status" value="1"/>
</dbReference>
<feature type="domain" description="PapC-like C-terminal" evidence="11">
    <location>
        <begin position="780"/>
        <end position="841"/>
    </location>
</feature>
<accession>A0A3A8EGM7</accession>
<evidence type="ECO:0000256" key="2">
    <source>
        <dbReference type="ARBA" id="ARBA00008064"/>
    </source>
</evidence>
<proteinExistence type="inferred from homology"/>
<evidence type="ECO:0000259" key="11">
    <source>
        <dbReference type="Pfam" id="PF13953"/>
    </source>
</evidence>
<evidence type="ECO:0000256" key="5">
    <source>
        <dbReference type="ARBA" id="ARBA00022692"/>
    </source>
</evidence>
<dbReference type="RefSeq" id="WP_120403847.1">
    <property type="nucleotide sequence ID" value="NZ_RAXV01000056.1"/>
</dbReference>
<dbReference type="InterPro" id="IPR037224">
    <property type="entry name" value="PapC_N_sf"/>
</dbReference>
<name>A0A3A8EGM7_9GAMM</name>
<dbReference type="Gene3D" id="2.60.40.2610">
    <property type="entry name" value="Outer membrane usher protein FimD, plug domain"/>
    <property type="match status" value="1"/>
</dbReference>
<feature type="signal peptide" evidence="10">
    <location>
        <begin position="1"/>
        <end position="21"/>
    </location>
</feature>
<comment type="subcellular location">
    <subcellularLocation>
        <location evidence="1 9">Cell outer membrane</location>
        <topology evidence="1 9">Multi-pass membrane protein</topology>
    </subcellularLocation>
</comment>
<evidence type="ECO:0000256" key="1">
    <source>
        <dbReference type="ARBA" id="ARBA00004571"/>
    </source>
</evidence>
<keyword evidence="7 9" id="KW-0472">Membrane</keyword>
<dbReference type="InterPro" id="IPR000015">
    <property type="entry name" value="Fimb_usher"/>
</dbReference>
<dbReference type="InterPro" id="IPR042186">
    <property type="entry name" value="FimD_plug_dom"/>
</dbReference>
<comment type="similarity">
    <text evidence="2 9">Belongs to the fimbrial export usher family.</text>
</comment>
<evidence type="ECO:0000313" key="13">
    <source>
        <dbReference type="EMBL" id="RKG29164.1"/>
    </source>
</evidence>
<dbReference type="GO" id="GO:0015473">
    <property type="term" value="F:fimbrial usher porin activity"/>
    <property type="evidence" value="ECO:0007669"/>
    <property type="project" value="InterPro"/>
</dbReference>
<evidence type="ECO:0000256" key="4">
    <source>
        <dbReference type="ARBA" id="ARBA00022452"/>
    </source>
</evidence>
<evidence type="ECO:0000256" key="3">
    <source>
        <dbReference type="ARBA" id="ARBA00022448"/>
    </source>
</evidence>
<dbReference type="PROSITE" id="PS01151">
    <property type="entry name" value="FIMBRIAL_USHER"/>
    <property type="match status" value="1"/>
</dbReference>
<evidence type="ECO:0000256" key="9">
    <source>
        <dbReference type="RuleBase" id="RU003884"/>
    </source>
</evidence>
<evidence type="ECO:0000313" key="14">
    <source>
        <dbReference type="Proteomes" id="UP000282388"/>
    </source>
</evidence>
<dbReference type="PANTHER" id="PTHR30451">
    <property type="entry name" value="OUTER MEMBRANE USHER PROTEIN"/>
    <property type="match status" value="1"/>
</dbReference>
<dbReference type="GO" id="GO:0009279">
    <property type="term" value="C:cell outer membrane"/>
    <property type="evidence" value="ECO:0007669"/>
    <property type="project" value="UniProtKB-SubCell"/>
</dbReference>
<comment type="caution">
    <text evidence="13">The sequence shown here is derived from an EMBL/GenBank/DDBJ whole genome shotgun (WGS) entry which is preliminary data.</text>
</comment>
<dbReference type="EMBL" id="RAXV01000056">
    <property type="protein sequence ID" value="RKG29164.1"/>
    <property type="molecule type" value="Genomic_DNA"/>
</dbReference>
<reference evidence="13 14" key="1">
    <citation type="submission" date="2018-09" db="EMBL/GenBank/DDBJ databases">
        <title>The draft genome of Acinetobacter spp. strains.</title>
        <authorList>
            <person name="Qin J."/>
            <person name="Feng Y."/>
            <person name="Zong Z."/>
        </authorList>
    </citation>
    <scope>NUCLEOTIDE SEQUENCE [LARGE SCALE GENOMIC DNA]</scope>
    <source>
        <strain evidence="13 14">WCHAc060012</strain>
    </source>
</reference>
<dbReference type="InterPro" id="IPR025885">
    <property type="entry name" value="PapC_N"/>
</dbReference>
<dbReference type="Pfam" id="PF13953">
    <property type="entry name" value="PapC_C"/>
    <property type="match status" value="1"/>
</dbReference>
<protein>
    <submittedName>
        <fullName evidence="13">Fimbrial biogenesis outer membrane usher protein</fullName>
    </submittedName>
</protein>
<evidence type="ECO:0000256" key="7">
    <source>
        <dbReference type="ARBA" id="ARBA00023136"/>
    </source>
</evidence>
<evidence type="ECO:0000256" key="8">
    <source>
        <dbReference type="ARBA" id="ARBA00023237"/>
    </source>
</evidence>
<dbReference type="Pfam" id="PF13954">
    <property type="entry name" value="PapC_N"/>
    <property type="match status" value="1"/>
</dbReference>
<dbReference type="Gene3D" id="2.60.40.2070">
    <property type="match status" value="1"/>
</dbReference>
<keyword evidence="6 10" id="KW-0732">Signal</keyword>
<evidence type="ECO:0000256" key="6">
    <source>
        <dbReference type="ARBA" id="ARBA00022729"/>
    </source>
</evidence>
<dbReference type="Gene3D" id="3.10.20.410">
    <property type="match status" value="1"/>
</dbReference>
<dbReference type="InterPro" id="IPR043142">
    <property type="entry name" value="PapC-like_C_sf"/>
</dbReference>
<dbReference type="AlphaFoldDB" id="A0A3A8EGM7"/>
<keyword evidence="8 9" id="KW-0998">Cell outer membrane</keyword>
<dbReference type="InterPro" id="IPR025949">
    <property type="entry name" value="PapC-like_C"/>
</dbReference>